<dbReference type="Pfam" id="PF00005">
    <property type="entry name" value="ABC_tran"/>
    <property type="match status" value="1"/>
</dbReference>
<dbReference type="AlphaFoldDB" id="A0A9P6T8F2"/>
<dbReference type="InterPro" id="IPR003593">
    <property type="entry name" value="AAA+_ATPase"/>
</dbReference>
<evidence type="ECO:0000256" key="5">
    <source>
        <dbReference type="ARBA" id="ARBA00022741"/>
    </source>
</evidence>
<evidence type="ECO:0000256" key="11">
    <source>
        <dbReference type="ARBA" id="ARBA00024363"/>
    </source>
</evidence>
<dbReference type="SMART" id="SM00382">
    <property type="entry name" value="AAA"/>
    <property type="match status" value="1"/>
</dbReference>
<feature type="domain" description="ABC transmembrane type-1" evidence="17">
    <location>
        <begin position="140"/>
        <end position="430"/>
    </location>
</feature>
<feature type="transmembrane region" description="Helical" evidence="15">
    <location>
        <begin position="139"/>
        <end position="158"/>
    </location>
</feature>
<keyword evidence="7" id="KW-0067">ATP-binding</keyword>
<dbReference type="InterPro" id="IPR011527">
    <property type="entry name" value="ABC1_TM_dom"/>
</dbReference>
<evidence type="ECO:0000256" key="14">
    <source>
        <dbReference type="SAM" id="MobiDB-lite"/>
    </source>
</evidence>
<dbReference type="InterPro" id="IPR036640">
    <property type="entry name" value="ABC1_TM_sf"/>
</dbReference>
<dbReference type="SUPFAM" id="SSF52540">
    <property type="entry name" value="P-loop containing nucleoside triphosphate hydrolases"/>
    <property type="match status" value="1"/>
</dbReference>
<comment type="subunit">
    <text evidence="2">Homodimer.</text>
</comment>
<keyword evidence="10 15" id="KW-0472">Membrane</keyword>
<evidence type="ECO:0000256" key="2">
    <source>
        <dbReference type="ARBA" id="ARBA00011738"/>
    </source>
</evidence>
<evidence type="ECO:0000256" key="15">
    <source>
        <dbReference type="SAM" id="Phobius"/>
    </source>
</evidence>
<reference evidence="18" key="1">
    <citation type="submission" date="2013-11" db="EMBL/GenBank/DDBJ databases">
        <title>Genome sequence of the fusiform rust pathogen reveals effectors for host alternation and coevolution with pine.</title>
        <authorList>
            <consortium name="DOE Joint Genome Institute"/>
            <person name="Smith K."/>
            <person name="Pendleton A."/>
            <person name="Kubisiak T."/>
            <person name="Anderson C."/>
            <person name="Salamov A."/>
            <person name="Aerts A."/>
            <person name="Riley R."/>
            <person name="Clum A."/>
            <person name="Lindquist E."/>
            <person name="Ence D."/>
            <person name="Campbell M."/>
            <person name="Kronenberg Z."/>
            <person name="Feau N."/>
            <person name="Dhillon B."/>
            <person name="Hamelin R."/>
            <person name="Burleigh J."/>
            <person name="Smith J."/>
            <person name="Yandell M."/>
            <person name="Nelson C."/>
            <person name="Grigoriev I."/>
            <person name="Davis J."/>
        </authorList>
    </citation>
    <scope>NUCLEOTIDE SEQUENCE</scope>
    <source>
        <strain evidence="18">G11</strain>
    </source>
</reference>
<feature type="region of interest" description="Disordered" evidence="14">
    <location>
        <begin position="91"/>
        <end position="110"/>
    </location>
</feature>
<dbReference type="FunFam" id="3.40.50.300:FF:000186">
    <property type="entry name" value="ATP-binding cassette sub-family B member 7, mitochondrial"/>
    <property type="match status" value="1"/>
</dbReference>
<dbReference type="PROSITE" id="PS50893">
    <property type="entry name" value="ABC_TRANSPORTER_2"/>
    <property type="match status" value="1"/>
</dbReference>
<evidence type="ECO:0000256" key="12">
    <source>
        <dbReference type="ARBA" id="ARBA00039906"/>
    </source>
</evidence>
<dbReference type="GO" id="GO:0006879">
    <property type="term" value="P:intracellular iron ion homeostasis"/>
    <property type="evidence" value="ECO:0007669"/>
    <property type="project" value="TreeGrafter"/>
</dbReference>
<evidence type="ECO:0000256" key="7">
    <source>
        <dbReference type="ARBA" id="ARBA00022840"/>
    </source>
</evidence>
<sequence length="712" mass="79848">MSSPWRGCMSLQPSSMRFNRTFWAQDTILISSSFRAGVNLRRPFTFDQLSLRVFHLTTRHQPSHSIGTYQLSYNLRTAAYHQLRSFSDNRNGPILKNSTTSPKAHAQKKTETSRRDWKILAHLIPNIWPRGDRSTRLRVVAALLLLTGGKILNVQVPFMFKQIVDSLSIPIDPTTTQGVWTIAGSVVVGYGLARILATTFSELRTAVFTNVAQSAIRRVARSVFTHLLSVDVGFHLQNQTGGLVRAIDRGTKGISFMLSSIVFHVVPTALEIGIVCGILTYNFGSSYAVITLATMLAYTWFTVRTTAWRLQFRKRANQADNIAASVSIDSLTNYEAVKHFNNEAFEIKQYDQALERHEKASIDIFKSLAYLNVGQNFIFSIALTGMMYLAAQSVIDSTMTVGDLVMINQLVFQLSLPLNFLGSVYRELRQSIIDMETLFDLQQTGLIIKDKPNAVPLTLTTGGEIRFENVSFGYSDSRPIFENLSFVIPAGKKVAIVGPSGCGKSTVFKLCFRFYDVQAGRILIDGQDIREVQLGSLRSQIGVVPQDTSLFHSDVLHNIRYGNLEASDEEVKNVARLAKLDKTIEQLPEGWKTQVGERGLMLSGGERQRFAIARLMLKNPSIFFFDEATSALDVYTEQDLMKNINQNLLDKHRTSVFVAHRLATISDADLIIVLKDGRVAEQGNHEELMKLSDGIYQDMWQSQFNTVDQPNQ</sequence>
<evidence type="ECO:0000256" key="10">
    <source>
        <dbReference type="ARBA" id="ARBA00023136"/>
    </source>
</evidence>
<evidence type="ECO:0000313" key="18">
    <source>
        <dbReference type="EMBL" id="KAG0141428.1"/>
    </source>
</evidence>
<dbReference type="InterPro" id="IPR017871">
    <property type="entry name" value="ABC_transporter-like_CS"/>
</dbReference>
<feature type="transmembrane region" description="Helical" evidence="15">
    <location>
        <begin position="178"/>
        <end position="197"/>
    </location>
</feature>
<dbReference type="GO" id="GO:0140466">
    <property type="term" value="P:iron-sulfur cluster export from the mitochondrion"/>
    <property type="evidence" value="ECO:0007669"/>
    <property type="project" value="UniProtKB-ARBA"/>
</dbReference>
<dbReference type="PANTHER" id="PTHR24221">
    <property type="entry name" value="ATP-BINDING CASSETTE SUB-FAMILY B"/>
    <property type="match status" value="1"/>
</dbReference>
<dbReference type="Gene3D" id="1.20.1560.10">
    <property type="entry name" value="ABC transporter type 1, transmembrane domain"/>
    <property type="match status" value="1"/>
</dbReference>
<keyword evidence="3" id="KW-0813">Transport</keyword>
<dbReference type="PANTHER" id="PTHR24221:SF402">
    <property type="entry name" value="IRON-SULFUR CLUSTERS TRANSPORTER ABCB7, MITOCHONDRIAL"/>
    <property type="match status" value="1"/>
</dbReference>
<keyword evidence="4 15" id="KW-0812">Transmembrane</keyword>
<keyword evidence="5" id="KW-0547">Nucleotide-binding</keyword>
<dbReference type="SUPFAM" id="SSF90123">
    <property type="entry name" value="ABC transporter transmembrane region"/>
    <property type="match status" value="1"/>
</dbReference>
<evidence type="ECO:0000256" key="9">
    <source>
        <dbReference type="ARBA" id="ARBA00022989"/>
    </source>
</evidence>
<keyword evidence="9 15" id="KW-1133">Transmembrane helix</keyword>
<evidence type="ECO:0000256" key="4">
    <source>
        <dbReference type="ARBA" id="ARBA00022692"/>
    </source>
</evidence>
<dbReference type="InterPro" id="IPR003439">
    <property type="entry name" value="ABC_transporter-like_ATP-bd"/>
</dbReference>
<dbReference type="PROSITE" id="PS50929">
    <property type="entry name" value="ABC_TM1F"/>
    <property type="match status" value="1"/>
</dbReference>
<dbReference type="GO" id="GO:0140359">
    <property type="term" value="F:ABC-type transporter activity"/>
    <property type="evidence" value="ECO:0007669"/>
    <property type="project" value="InterPro"/>
</dbReference>
<keyword evidence="8" id="KW-1278">Translocase</keyword>
<organism evidence="18 19">
    <name type="scientific">Cronartium quercuum f. sp. fusiforme G11</name>
    <dbReference type="NCBI Taxonomy" id="708437"/>
    <lineage>
        <taxon>Eukaryota</taxon>
        <taxon>Fungi</taxon>
        <taxon>Dikarya</taxon>
        <taxon>Basidiomycota</taxon>
        <taxon>Pucciniomycotina</taxon>
        <taxon>Pucciniomycetes</taxon>
        <taxon>Pucciniales</taxon>
        <taxon>Coleosporiaceae</taxon>
        <taxon>Cronartium</taxon>
    </lineage>
</organism>
<comment type="caution">
    <text evidence="18">The sequence shown here is derived from an EMBL/GenBank/DDBJ whole genome shotgun (WGS) entry which is preliminary data.</text>
</comment>
<dbReference type="Pfam" id="PF00664">
    <property type="entry name" value="ABC_membrane"/>
    <property type="match status" value="1"/>
</dbReference>
<protein>
    <recommendedName>
        <fullName evidence="12">Iron-sulfur clusters transporter ATM1, mitochondrial</fullName>
    </recommendedName>
    <alternativeName>
        <fullName evidence="13">Iron-sulfur clusters transporter atm1, mitochondrial</fullName>
    </alternativeName>
</protein>
<evidence type="ECO:0000313" key="19">
    <source>
        <dbReference type="Proteomes" id="UP000886653"/>
    </source>
</evidence>
<evidence type="ECO:0000259" key="16">
    <source>
        <dbReference type="PROSITE" id="PS50893"/>
    </source>
</evidence>
<evidence type="ECO:0000256" key="13">
    <source>
        <dbReference type="ARBA" id="ARBA00040792"/>
    </source>
</evidence>
<proteinExistence type="inferred from homology"/>
<dbReference type="CDD" id="cd18582">
    <property type="entry name" value="ABC_6TM_ATM1_ABCB7"/>
    <property type="match status" value="1"/>
</dbReference>
<accession>A0A9P6T8F2</accession>
<dbReference type="GO" id="GO:0016887">
    <property type="term" value="F:ATP hydrolysis activity"/>
    <property type="evidence" value="ECO:0007669"/>
    <property type="project" value="InterPro"/>
</dbReference>
<gene>
    <name evidence="18" type="ORF">CROQUDRAFT_83221</name>
</gene>
<name>A0A9P6T8F2_9BASI</name>
<feature type="transmembrane region" description="Helical" evidence="15">
    <location>
        <begin position="287"/>
        <end position="307"/>
    </location>
</feature>
<dbReference type="OrthoDB" id="6500128at2759"/>
<dbReference type="Proteomes" id="UP000886653">
    <property type="component" value="Unassembled WGS sequence"/>
</dbReference>
<feature type="transmembrane region" description="Helical" evidence="15">
    <location>
        <begin position="376"/>
        <end position="395"/>
    </location>
</feature>
<feature type="transmembrane region" description="Helical" evidence="15">
    <location>
        <begin position="254"/>
        <end position="281"/>
    </location>
</feature>
<feature type="domain" description="ABC transporter" evidence="16">
    <location>
        <begin position="465"/>
        <end position="701"/>
    </location>
</feature>
<comment type="subcellular location">
    <subcellularLocation>
        <location evidence="1">Mitochondrion inner membrane</location>
        <topology evidence="1">Multi-pass membrane protein</topology>
    </subcellularLocation>
</comment>
<keyword evidence="6" id="KW-0496">Mitochondrion</keyword>
<evidence type="ECO:0000256" key="6">
    <source>
        <dbReference type="ARBA" id="ARBA00022792"/>
    </source>
</evidence>
<keyword evidence="6" id="KW-0999">Mitochondrion inner membrane</keyword>
<evidence type="ECO:0000256" key="3">
    <source>
        <dbReference type="ARBA" id="ARBA00022448"/>
    </source>
</evidence>
<dbReference type="GO" id="GO:0005743">
    <property type="term" value="C:mitochondrial inner membrane"/>
    <property type="evidence" value="ECO:0007669"/>
    <property type="project" value="UniProtKB-SubCell"/>
</dbReference>
<dbReference type="EMBL" id="MU167386">
    <property type="protein sequence ID" value="KAG0141428.1"/>
    <property type="molecule type" value="Genomic_DNA"/>
</dbReference>
<comment type="similarity">
    <text evidence="11">Belongs to the ABC transporter superfamily. ABCB family. Heavy Metal importer (TC 3.A.1.210) subfamily.</text>
</comment>
<dbReference type="InterPro" id="IPR039421">
    <property type="entry name" value="Type_1_exporter"/>
</dbReference>
<feature type="compositionally biased region" description="Polar residues" evidence="14">
    <location>
        <begin position="91"/>
        <end position="102"/>
    </location>
</feature>
<dbReference type="GO" id="GO:0005524">
    <property type="term" value="F:ATP binding"/>
    <property type="evidence" value="ECO:0007669"/>
    <property type="project" value="UniProtKB-KW"/>
</dbReference>
<evidence type="ECO:0000256" key="1">
    <source>
        <dbReference type="ARBA" id="ARBA00004448"/>
    </source>
</evidence>
<evidence type="ECO:0000259" key="17">
    <source>
        <dbReference type="PROSITE" id="PS50929"/>
    </source>
</evidence>
<dbReference type="PROSITE" id="PS00211">
    <property type="entry name" value="ABC_TRANSPORTER_1"/>
    <property type="match status" value="1"/>
</dbReference>
<dbReference type="Gene3D" id="3.40.50.300">
    <property type="entry name" value="P-loop containing nucleotide triphosphate hydrolases"/>
    <property type="match status" value="1"/>
</dbReference>
<dbReference type="FunFam" id="1.20.1560.10:FF:000004">
    <property type="entry name" value="ATP-binding cassette sub-family B member 7"/>
    <property type="match status" value="1"/>
</dbReference>
<keyword evidence="19" id="KW-1185">Reference proteome</keyword>
<evidence type="ECO:0000256" key="8">
    <source>
        <dbReference type="ARBA" id="ARBA00022967"/>
    </source>
</evidence>
<dbReference type="InterPro" id="IPR027417">
    <property type="entry name" value="P-loop_NTPase"/>
</dbReference>